<dbReference type="SUPFAM" id="SSF101874">
    <property type="entry name" value="YceI-like"/>
    <property type="match status" value="1"/>
</dbReference>
<dbReference type="PANTHER" id="PTHR34406:SF1">
    <property type="entry name" value="PROTEIN YCEI"/>
    <property type="match status" value="1"/>
</dbReference>
<protein>
    <submittedName>
        <fullName evidence="2">YceI family protein</fullName>
    </submittedName>
</protein>
<name>T0D140_ALIAG</name>
<dbReference type="RefSeq" id="WP_021297526.1">
    <property type="nucleotide sequence ID" value="NZ_AURB01000156.1"/>
</dbReference>
<sequence length="177" mass="19227">MAKSTWAVDPAHSEIGFSAKHMMFTTVRGSFKKFDATVAADPDDLSTADIEFTIDAASVDTRNEDRDNHLKGADFFDVENHPTITFKATDIKKTADQEYDMTGDVTIRGVTKPVTFHVVYNGTGKNPWGATVAGFEATATISRKDFGLTYNAALETGGVLISDQVKLNVEIQASKQA</sequence>
<evidence type="ECO:0000313" key="3">
    <source>
        <dbReference type="Proteomes" id="UP000829401"/>
    </source>
</evidence>
<dbReference type="SMART" id="SM00867">
    <property type="entry name" value="YceI"/>
    <property type="match status" value="1"/>
</dbReference>
<organism evidence="2 3">
    <name type="scientific">Alicyclobacillus acidoterrestris (strain ATCC 49025 / DSM 3922 / CIP 106132 / NCIMB 13137 / GD3B)</name>
    <dbReference type="NCBI Taxonomy" id="1356854"/>
    <lineage>
        <taxon>Bacteria</taxon>
        <taxon>Bacillati</taxon>
        <taxon>Bacillota</taxon>
        <taxon>Bacilli</taxon>
        <taxon>Bacillales</taxon>
        <taxon>Alicyclobacillaceae</taxon>
        <taxon>Alicyclobacillus</taxon>
    </lineage>
</organism>
<dbReference type="Gene3D" id="2.40.128.110">
    <property type="entry name" value="Lipid/polyisoprenoid-binding, YceI-like"/>
    <property type="match status" value="1"/>
</dbReference>
<dbReference type="AlphaFoldDB" id="T0D140"/>
<dbReference type="eggNOG" id="COG2353">
    <property type="taxonomic scope" value="Bacteria"/>
</dbReference>
<accession>T0D140</accession>
<keyword evidence="3" id="KW-1185">Reference proteome</keyword>
<dbReference type="PANTHER" id="PTHR34406">
    <property type="entry name" value="PROTEIN YCEI"/>
    <property type="match status" value="1"/>
</dbReference>
<dbReference type="STRING" id="1356854.N007_12345"/>
<accession>A0A9E6ZM14</accession>
<gene>
    <name evidence="2" type="ORF">K1I37_06785</name>
</gene>
<dbReference type="OrthoDB" id="9811006at2"/>
<dbReference type="Pfam" id="PF04264">
    <property type="entry name" value="YceI"/>
    <property type="match status" value="1"/>
</dbReference>
<reference evidence="3" key="1">
    <citation type="journal article" date="2022" name="G3 (Bethesda)">
        <title>Unveiling the complete genome sequence of Alicyclobacillus acidoterrestris DSM 3922T, a taint-producing strain.</title>
        <authorList>
            <person name="Leonardo I.C."/>
            <person name="Barreto Crespo M.T."/>
            <person name="Gaspar F.B."/>
        </authorList>
    </citation>
    <scope>NUCLEOTIDE SEQUENCE [LARGE SCALE GENOMIC DNA]</scope>
    <source>
        <strain evidence="3">DSM 3922</strain>
    </source>
</reference>
<evidence type="ECO:0000313" key="2">
    <source>
        <dbReference type="EMBL" id="UNO50176.1"/>
    </source>
</evidence>
<evidence type="ECO:0000256" key="1">
    <source>
        <dbReference type="ARBA" id="ARBA00008812"/>
    </source>
</evidence>
<dbReference type="InterPro" id="IPR007372">
    <property type="entry name" value="Lipid/polyisoprenoid-bd_YceI"/>
</dbReference>
<dbReference type="Proteomes" id="UP000829401">
    <property type="component" value="Chromosome"/>
</dbReference>
<comment type="similarity">
    <text evidence="1">Belongs to the UPF0312 family.</text>
</comment>
<dbReference type="KEGG" id="aaco:K1I37_06785"/>
<dbReference type="InterPro" id="IPR036761">
    <property type="entry name" value="TTHA0802/YceI-like_sf"/>
</dbReference>
<dbReference type="EMBL" id="CP080467">
    <property type="protein sequence ID" value="UNO50176.1"/>
    <property type="molecule type" value="Genomic_DNA"/>
</dbReference>
<proteinExistence type="inferred from homology"/>